<dbReference type="PANTHER" id="PTHR45696">
    <property type="entry name" value="60S ACIDIC RIBOSOMAL PROTEIN P1"/>
    <property type="match status" value="1"/>
</dbReference>
<dbReference type="HAMAP" id="MF_01478">
    <property type="entry name" value="Ribosomal_L12_arch"/>
    <property type="match status" value="1"/>
</dbReference>
<comment type="caution">
    <text evidence="5">The sequence shown here is derived from an EMBL/GenBank/DDBJ whole genome shotgun (WGS) entry which is preliminary data.</text>
</comment>
<gene>
    <name evidence="5" type="ORF">BSTOLATCC_MIC59690</name>
</gene>
<dbReference type="PANTHER" id="PTHR45696:SF10">
    <property type="entry name" value="LARGE RIBOSOMAL SUBUNIT PROTEIN P1"/>
    <property type="match status" value="1"/>
</dbReference>
<dbReference type="Proteomes" id="UP001162131">
    <property type="component" value="Unassembled WGS sequence"/>
</dbReference>
<evidence type="ECO:0000313" key="5">
    <source>
        <dbReference type="EMBL" id="CAG9333881.1"/>
    </source>
</evidence>
<keyword evidence="6" id="KW-1185">Reference proteome</keyword>
<evidence type="ECO:0000256" key="4">
    <source>
        <dbReference type="SAM" id="MobiDB-lite"/>
    </source>
</evidence>
<dbReference type="GO" id="GO:0002181">
    <property type="term" value="P:cytoplasmic translation"/>
    <property type="evidence" value="ECO:0007669"/>
    <property type="project" value="TreeGrafter"/>
</dbReference>
<dbReference type="InterPro" id="IPR038716">
    <property type="entry name" value="P1/P2_N_sf"/>
</dbReference>
<dbReference type="GO" id="GO:0030295">
    <property type="term" value="F:protein kinase activator activity"/>
    <property type="evidence" value="ECO:0007669"/>
    <property type="project" value="TreeGrafter"/>
</dbReference>
<evidence type="ECO:0000256" key="1">
    <source>
        <dbReference type="ARBA" id="ARBA00005436"/>
    </source>
</evidence>
<name>A0AAU9K9S2_9CILI</name>
<evidence type="ECO:0008006" key="7">
    <source>
        <dbReference type="Google" id="ProtNLM"/>
    </source>
</evidence>
<organism evidence="5 6">
    <name type="scientific">Blepharisma stoltei</name>
    <dbReference type="NCBI Taxonomy" id="1481888"/>
    <lineage>
        <taxon>Eukaryota</taxon>
        <taxon>Sar</taxon>
        <taxon>Alveolata</taxon>
        <taxon>Ciliophora</taxon>
        <taxon>Postciliodesmatophora</taxon>
        <taxon>Heterotrichea</taxon>
        <taxon>Heterotrichida</taxon>
        <taxon>Blepharismidae</taxon>
        <taxon>Blepharisma</taxon>
    </lineage>
</organism>
<evidence type="ECO:0000256" key="2">
    <source>
        <dbReference type="ARBA" id="ARBA00022980"/>
    </source>
</evidence>
<evidence type="ECO:0000256" key="3">
    <source>
        <dbReference type="ARBA" id="ARBA00023274"/>
    </source>
</evidence>
<feature type="compositionally biased region" description="Low complexity" evidence="4">
    <location>
        <begin position="74"/>
        <end position="91"/>
    </location>
</feature>
<dbReference type="GO" id="GO:0003735">
    <property type="term" value="F:structural constituent of ribosome"/>
    <property type="evidence" value="ECO:0007669"/>
    <property type="project" value="InterPro"/>
</dbReference>
<keyword evidence="2" id="KW-0689">Ribosomal protein</keyword>
<dbReference type="EMBL" id="CAJZBQ010000057">
    <property type="protein sequence ID" value="CAG9333881.1"/>
    <property type="molecule type" value="Genomic_DNA"/>
</dbReference>
<keyword evidence="3" id="KW-0687">Ribonucleoprotein</keyword>
<dbReference type="Gene3D" id="1.10.10.1410">
    <property type="match status" value="1"/>
</dbReference>
<proteinExistence type="inferred from homology"/>
<dbReference type="AlphaFoldDB" id="A0AAU9K9S2"/>
<dbReference type="GO" id="GO:0043021">
    <property type="term" value="F:ribonucleoprotein complex binding"/>
    <property type="evidence" value="ECO:0007669"/>
    <property type="project" value="TreeGrafter"/>
</dbReference>
<dbReference type="GO" id="GO:0022625">
    <property type="term" value="C:cytosolic large ribosomal subunit"/>
    <property type="evidence" value="ECO:0007669"/>
    <property type="project" value="TreeGrafter"/>
</dbReference>
<dbReference type="FunFam" id="1.10.10.1410:FF:000001">
    <property type="entry name" value="60S acidic ribosomal protein P1"/>
    <property type="match status" value="1"/>
</dbReference>
<feature type="compositionally biased region" description="Basic and acidic residues" evidence="4">
    <location>
        <begin position="92"/>
        <end position="104"/>
    </location>
</feature>
<dbReference type="Pfam" id="PF00428">
    <property type="entry name" value="Ribosomal_60s"/>
    <property type="match status" value="1"/>
</dbReference>
<dbReference type="GO" id="GO:0006414">
    <property type="term" value="P:translational elongation"/>
    <property type="evidence" value="ECO:0007669"/>
    <property type="project" value="InterPro"/>
</dbReference>
<dbReference type="CDD" id="cd05831">
    <property type="entry name" value="Ribosomal_P1"/>
    <property type="match status" value="1"/>
</dbReference>
<evidence type="ECO:0000313" key="6">
    <source>
        <dbReference type="Proteomes" id="UP001162131"/>
    </source>
</evidence>
<feature type="region of interest" description="Disordered" evidence="4">
    <location>
        <begin position="74"/>
        <end position="122"/>
    </location>
</feature>
<reference evidence="5" key="1">
    <citation type="submission" date="2021-09" db="EMBL/GenBank/DDBJ databases">
        <authorList>
            <consortium name="AG Swart"/>
            <person name="Singh M."/>
            <person name="Singh A."/>
            <person name="Seah K."/>
            <person name="Emmerich C."/>
        </authorList>
    </citation>
    <scope>NUCLEOTIDE SEQUENCE</scope>
    <source>
        <strain evidence="5">ATCC30299</strain>
    </source>
</reference>
<dbReference type="InterPro" id="IPR027534">
    <property type="entry name" value="Ribosomal_P1/P2"/>
</dbReference>
<comment type="similarity">
    <text evidence="1">Belongs to the eukaryotic ribosomal protein P1/P2 family.</text>
</comment>
<sequence length="122" mass="13063">MAAVSRTDLSKAEHDELSCVFAALILHDEGVEVTADKIQKLVSASGNDIEKYWPLLFANALKGQDISRLLSNFGSGSASSAPATTSAPSGETKTEEKKEDKKEEAEEEVLDGGMDLFGGDEW</sequence>
<accession>A0AAU9K9S2</accession>
<protein>
    <recommendedName>
        <fullName evidence="7">60S acidic ribosomal protein P1</fullName>
    </recommendedName>
</protein>